<dbReference type="PANTHER" id="PTHR43701:SF12">
    <property type="entry name" value="MEMBRANE TRANSPORTER PROTEIN YTNM-RELATED"/>
    <property type="match status" value="1"/>
</dbReference>
<dbReference type="Pfam" id="PF01925">
    <property type="entry name" value="TauE"/>
    <property type="match status" value="2"/>
</dbReference>
<dbReference type="EMBL" id="BARW01034420">
    <property type="protein sequence ID" value="GAJ06236.1"/>
    <property type="molecule type" value="Genomic_DNA"/>
</dbReference>
<feature type="transmembrane region" description="Helical" evidence="5">
    <location>
        <begin position="100"/>
        <end position="120"/>
    </location>
</feature>
<reference evidence="6" key="1">
    <citation type="journal article" date="2014" name="Front. Microbiol.">
        <title>High frequency of phylogenetically diverse reductive dehalogenase-homologous genes in deep subseafloor sedimentary metagenomes.</title>
        <authorList>
            <person name="Kawai M."/>
            <person name="Futagami T."/>
            <person name="Toyoda A."/>
            <person name="Takaki Y."/>
            <person name="Nishi S."/>
            <person name="Hori S."/>
            <person name="Arai W."/>
            <person name="Tsubouchi T."/>
            <person name="Morono Y."/>
            <person name="Uchiyama I."/>
            <person name="Ito T."/>
            <person name="Fujiyama A."/>
            <person name="Inagaki F."/>
            <person name="Takami H."/>
        </authorList>
    </citation>
    <scope>NUCLEOTIDE SEQUENCE</scope>
    <source>
        <strain evidence="6">Expedition CK06-06</strain>
    </source>
</reference>
<feature type="transmembrane region" description="Helical" evidence="5">
    <location>
        <begin position="126"/>
        <end position="144"/>
    </location>
</feature>
<comment type="caution">
    <text evidence="6">The sequence shown here is derived from an EMBL/GenBank/DDBJ whole genome shotgun (WGS) entry which is preliminary data.</text>
</comment>
<gene>
    <name evidence="6" type="ORF">S12H4_53958</name>
</gene>
<organism evidence="6">
    <name type="scientific">marine sediment metagenome</name>
    <dbReference type="NCBI Taxonomy" id="412755"/>
    <lineage>
        <taxon>unclassified sequences</taxon>
        <taxon>metagenomes</taxon>
        <taxon>ecological metagenomes</taxon>
    </lineage>
</organism>
<protein>
    <recommendedName>
        <fullName evidence="7">Membrane transporter protein</fullName>
    </recommendedName>
</protein>
<dbReference type="AlphaFoldDB" id="X1V247"/>
<dbReference type="PANTHER" id="PTHR43701">
    <property type="entry name" value="MEMBRANE TRANSPORTER PROTEIN MJ0441-RELATED"/>
    <property type="match status" value="1"/>
</dbReference>
<evidence type="ECO:0000256" key="1">
    <source>
        <dbReference type="ARBA" id="ARBA00004141"/>
    </source>
</evidence>
<evidence type="ECO:0000256" key="5">
    <source>
        <dbReference type="SAM" id="Phobius"/>
    </source>
</evidence>
<name>X1V247_9ZZZZ</name>
<feature type="non-terminal residue" evidence="6">
    <location>
        <position position="159"/>
    </location>
</feature>
<evidence type="ECO:0000256" key="4">
    <source>
        <dbReference type="ARBA" id="ARBA00023136"/>
    </source>
</evidence>
<comment type="subcellular location">
    <subcellularLocation>
        <location evidence="1">Membrane</location>
        <topology evidence="1">Multi-pass membrane protein</topology>
    </subcellularLocation>
</comment>
<evidence type="ECO:0000256" key="3">
    <source>
        <dbReference type="ARBA" id="ARBA00022989"/>
    </source>
</evidence>
<accession>X1V247</accession>
<keyword evidence="2 5" id="KW-0812">Transmembrane</keyword>
<dbReference type="InterPro" id="IPR051598">
    <property type="entry name" value="TSUP/Inactive_protease-like"/>
</dbReference>
<evidence type="ECO:0000256" key="2">
    <source>
        <dbReference type="ARBA" id="ARBA00022692"/>
    </source>
</evidence>
<evidence type="ECO:0000313" key="6">
    <source>
        <dbReference type="EMBL" id="GAJ06236.1"/>
    </source>
</evidence>
<feature type="transmembrane region" description="Helical" evidence="5">
    <location>
        <begin position="47"/>
        <end position="67"/>
    </location>
</feature>
<keyword evidence="3 5" id="KW-1133">Transmembrane helix</keyword>
<evidence type="ECO:0008006" key="7">
    <source>
        <dbReference type="Google" id="ProtNLM"/>
    </source>
</evidence>
<sequence>MEITPILFTAVAILALLCEYMDAAIGMGYGTTLTPLLLIAGFSPLEAVPAVLLGQLAGGLIGGFSHYRVGNMSLDFRRDEKIKRRLRGLGYLPKSLDSKVIFILAICGVIGVLAGVFSAVSIPETVLKAYIGVMVLGIGIVILARRNNHSTFSWNGLVG</sequence>
<proteinExistence type="predicted"/>
<dbReference type="GO" id="GO:0016020">
    <property type="term" value="C:membrane"/>
    <property type="evidence" value="ECO:0007669"/>
    <property type="project" value="UniProtKB-SubCell"/>
</dbReference>
<keyword evidence="4 5" id="KW-0472">Membrane</keyword>
<dbReference type="InterPro" id="IPR002781">
    <property type="entry name" value="TM_pro_TauE-like"/>
</dbReference>